<dbReference type="Pfam" id="PF07992">
    <property type="entry name" value="Pyr_redox_2"/>
    <property type="match status" value="1"/>
</dbReference>
<dbReference type="PANTHER" id="PTHR43735:SF11">
    <property type="entry name" value="HYPOTHETICAL OXIDOREDUCTASE (EUROFUNG)"/>
    <property type="match status" value="1"/>
</dbReference>
<dbReference type="GO" id="GO:0005737">
    <property type="term" value="C:cytoplasm"/>
    <property type="evidence" value="ECO:0007669"/>
    <property type="project" value="TreeGrafter"/>
</dbReference>
<reference evidence="3" key="1">
    <citation type="journal article" date="2014" name="Genome Announc.">
        <title>Draft genome sequence of Colletotrichum sublineola, a destructive pathogen of cultivated sorghum.</title>
        <authorList>
            <person name="Baroncelli R."/>
            <person name="Sanz-Martin J.M."/>
            <person name="Rech G.E."/>
            <person name="Sukno S.A."/>
            <person name="Thon M.R."/>
        </authorList>
    </citation>
    <scope>NUCLEOTIDE SEQUENCE [LARGE SCALE GENOMIC DNA]</scope>
    <source>
        <strain evidence="3">TX430BB</strain>
    </source>
</reference>
<dbReference type="STRING" id="1173701.A0A066XGN9"/>
<evidence type="ECO:0000313" key="2">
    <source>
        <dbReference type="EMBL" id="KDN68358.1"/>
    </source>
</evidence>
<dbReference type="eggNOG" id="KOG1336">
    <property type="taxonomic scope" value="Eukaryota"/>
</dbReference>
<name>A0A066XGN9_COLSU</name>
<dbReference type="OrthoDB" id="202203at2759"/>
<feature type="domain" description="FAD/NAD(P)-binding" evidence="1">
    <location>
        <begin position="7"/>
        <end position="304"/>
    </location>
</feature>
<dbReference type="OMA" id="QTEPWIN"/>
<sequence length="360" mass="39520">MLQPLKNVVVLGGSYVGLNAVKELAAALPASHRILLVEPHSHFHHLFALPRFSVLPKHEHKAFIPYTSVFAGSPDSSRHQVIQARAHSLLHGSVVLDRDWQGSTKLPFDYLVVTTGTQLPPPGTIPYDDKLSSVKYLQSHQQSVIKASSIIIVGGGAVGVQMATDLKELYPDKEITLVHSRDHLMPLYHSKFHEVLKSRFEELGVKLITGTRAVFPTVNLAHDDTKVILKLKDGRELVTELVIPATGQKPNSGFVQTLQPSDGDSLLNPSNGFIKVLPTLQFKDPAYPKLFAAGDIADTGAIKAAKPGMKKNLKFINPNVAAGETDPTVIMRDDGQEDLGIERMWKRRGVKVADPKDYHL</sequence>
<dbReference type="GO" id="GO:0004174">
    <property type="term" value="F:electron-transferring-flavoprotein dehydrogenase activity"/>
    <property type="evidence" value="ECO:0007669"/>
    <property type="project" value="TreeGrafter"/>
</dbReference>
<gene>
    <name evidence="2" type="ORF">CSUB01_09800</name>
</gene>
<evidence type="ECO:0000259" key="1">
    <source>
        <dbReference type="Pfam" id="PF07992"/>
    </source>
</evidence>
<evidence type="ECO:0000313" key="3">
    <source>
        <dbReference type="Proteomes" id="UP000027238"/>
    </source>
</evidence>
<dbReference type="PRINTS" id="PR00368">
    <property type="entry name" value="FADPNR"/>
</dbReference>
<comment type="caution">
    <text evidence="2">The sequence shown here is derived from an EMBL/GenBank/DDBJ whole genome shotgun (WGS) entry which is preliminary data.</text>
</comment>
<proteinExistence type="predicted"/>
<dbReference type="InterPro" id="IPR036188">
    <property type="entry name" value="FAD/NAD-bd_sf"/>
</dbReference>
<dbReference type="AlphaFoldDB" id="A0A066XGN9"/>
<dbReference type="EMBL" id="JMSE01000678">
    <property type="protein sequence ID" value="KDN68358.1"/>
    <property type="molecule type" value="Genomic_DNA"/>
</dbReference>
<dbReference type="GO" id="GO:0050660">
    <property type="term" value="F:flavin adenine dinucleotide binding"/>
    <property type="evidence" value="ECO:0007669"/>
    <property type="project" value="TreeGrafter"/>
</dbReference>
<dbReference type="PANTHER" id="PTHR43735">
    <property type="entry name" value="APOPTOSIS-INDUCING FACTOR 1"/>
    <property type="match status" value="1"/>
</dbReference>
<organism evidence="2 3">
    <name type="scientific">Colletotrichum sublineola</name>
    <name type="common">Sorghum anthracnose fungus</name>
    <dbReference type="NCBI Taxonomy" id="1173701"/>
    <lineage>
        <taxon>Eukaryota</taxon>
        <taxon>Fungi</taxon>
        <taxon>Dikarya</taxon>
        <taxon>Ascomycota</taxon>
        <taxon>Pezizomycotina</taxon>
        <taxon>Sordariomycetes</taxon>
        <taxon>Hypocreomycetidae</taxon>
        <taxon>Glomerellales</taxon>
        <taxon>Glomerellaceae</taxon>
        <taxon>Colletotrichum</taxon>
        <taxon>Colletotrichum graminicola species complex</taxon>
    </lineage>
</organism>
<dbReference type="InterPro" id="IPR023753">
    <property type="entry name" value="FAD/NAD-binding_dom"/>
</dbReference>
<keyword evidence="3" id="KW-1185">Reference proteome</keyword>
<dbReference type="HOGENOM" id="CLU_019845_0_1_1"/>
<dbReference type="Gene3D" id="3.50.50.100">
    <property type="match status" value="1"/>
</dbReference>
<dbReference type="SUPFAM" id="SSF51905">
    <property type="entry name" value="FAD/NAD(P)-binding domain"/>
    <property type="match status" value="1"/>
</dbReference>
<protein>
    <submittedName>
        <fullName evidence="2">Putative oxidoreductase</fullName>
    </submittedName>
</protein>
<dbReference type="PRINTS" id="PR00411">
    <property type="entry name" value="PNDRDTASEI"/>
</dbReference>
<dbReference type="Proteomes" id="UP000027238">
    <property type="component" value="Unassembled WGS sequence"/>
</dbReference>
<accession>A0A066XGN9</accession>